<dbReference type="AlphaFoldDB" id="A0AAU8LS90"/>
<dbReference type="EMBL" id="CP159373">
    <property type="protein sequence ID" value="XCN71758.1"/>
    <property type="molecule type" value="Genomic_DNA"/>
</dbReference>
<feature type="domain" description="AAA-ATPase-like" evidence="1">
    <location>
        <begin position="5"/>
        <end position="202"/>
    </location>
</feature>
<dbReference type="Pfam" id="PF09820">
    <property type="entry name" value="AAA-ATPase_like"/>
    <property type="match status" value="1"/>
</dbReference>
<protein>
    <submittedName>
        <fullName evidence="2">ATP-binding protein</fullName>
    </submittedName>
</protein>
<name>A0AAU8LS90_9BACT</name>
<dbReference type="KEGG" id="eaj:Q3M24_15770"/>
<organism evidence="2">
    <name type="scientific">Candidatus Electrothrix aestuarii</name>
    <dbReference type="NCBI Taxonomy" id="3062594"/>
    <lineage>
        <taxon>Bacteria</taxon>
        <taxon>Pseudomonadati</taxon>
        <taxon>Thermodesulfobacteriota</taxon>
        <taxon>Desulfobulbia</taxon>
        <taxon>Desulfobulbales</taxon>
        <taxon>Desulfobulbaceae</taxon>
        <taxon>Candidatus Electrothrix</taxon>
    </lineage>
</organism>
<dbReference type="InterPro" id="IPR012547">
    <property type="entry name" value="PDDEXK_9"/>
</dbReference>
<dbReference type="GO" id="GO:0005524">
    <property type="term" value="F:ATP binding"/>
    <property type="evidence" value="ECO:0007669"/>
    <property type="project" value="UniProtKB-KW"/>
</dbReference>
<accession>A0AAU8LS90</accession>
<dbReference type="InterPro" id="IPR018631">
    <property type="entry name" value="AAA-ATPase-like_dom"/>
</dbReference>
<keyword evidence="2" id="KW-0547">Nucleotide-binding</keyword>
<dbReference type="PANTHER" id="PTHR34825">
    <property type="entry name" value="CONSERVED PROTEIN, WITH A WEAK D-GALACTARATE DEHYDRATASE/ALTRONATE HYDROLASE DOMAIN"/>
    <property type="match status" value="1"/>
</dbReference>
<proteinExistence type="predicted"/>
<gene>
    <name evidence="2" type="ORF">Q3M24_15770</name>
</gene>
<sequence length="514" mass="59779">MKKLPIGIQTFADIRTDNYCYVDKTPLISRLVEQGRYYFLSRPRRFGKSLLVDTLAQAFSGNKALFQGLYLEENWDWNTNYPVIKLDFAQGILTSRHQLDTVVQDMILQHATATEISLPPQNEVHLLFSRLIHELHKKTGQQVVVLVDEYDKPILDNITDTAKAAELREGLRNIYSVLKAQGAHLRFVLLTGVSKFSKVSLFSGLNNLRDITLDSRFGSICGYTQEELETGFADYLDGVDLDQVKKWYNGYNFLGDSVYNPFDILLYFDSREFRPYWFETGTPSFLVRMLMEKKMFIPEMEHLTADEELLSSFDVDYIAPESLLFQTGYLTITGREQLFDEEYIYHLGFPNHEVRKSLSGSILHWYSQELTSLKRNQVALFRALQANDFAALEEIFHAFFASIPHDWYRKNERAGYEGYYCSVVYCYFAALGLHVRPEDVTNLGRIDLTVCFEERVYIFEFKVNELTEPGCALEQIKEKRYAEKYQGQGKEIWLIGVEFSRTERNISRVEWEKG</sequence>
<reference evidence="2" key="1">
    <citation type="journal article" date="2024" name="Syst. Appl. Microbiol.">
        <title>First single-strain enrichments of Electrothrix cable bacteria, description of E. aestuarii sp. nov. and E. rattekaaiensis sp. nov., and proposal of a cable bacteria taxonomy following the rules of the SeqCode.</title>
        <authorList>
            <person name="Plum-Jensen L.E."/>
            <person name="Schramm A."/>
            <person name="Marshall I.P.G."/>
        </authorList>
    </citation>
    <scope>NUCLEOTIDE SEQUENCE</scope>
    <source>
        <strain evidence="2">Rat1</strain>
    </source>
</reference>
<keyword evidence="2" id="KW-0067">ATP-binding</keyword>
<dbReference type="PANTHER" id="PTHR34825:SF1">
    <property type="entry name" value="AAA-ATPASE-LIKE DOMAIN-CONTAINING PROTEIN"/>
    <property type="match status" value="1"/>
</dbReference>
<evidence type="ECO:0000313" key="2">
    <source>
        <dbReference type="EMBL" id="XCN71758.1"/>
    </source>
</evidence>
<dbReference type="Gene3D" id="3.40.50.300">
    <property type="entry name" value="P-loop containing nucleotide triphosphate hydrolases"/>
    <property type="match status" value="1"/>
</dbReference>
<dbReference type="InterPro" id="IPR027417">
    <property type="entry name" value="P-loop_NTPase"/>
</dbReference>
<dbReference type="Pfam" id="PF08011">
    <property type="entry name" value="PDDEXK_9"/>
    <property type="match status" value="1"/>
</dbReference>
<evidence type="ECO:0000259" key="1">
    <source>
        <dbReference type="Pfam" id="PF09820"/>
    </source>
</evidence>
<reference evidence="2" key="2">
    <citation type="submission" date="2024-06" db="EMBL/GenBank/DDBJ databases">
        <authorList>
            <person name="Plum-Jensen L.E."/>
            <person name="Schramm A."/>
            <person name="Marshall I.P.G."/>
        </authorList>
    </citation>
    <scope>NUCLEOTIDE SEQUENCE</scope>
    <source>
        <strain evidence="2">Rat1</strain>
    </source>
</reference>